<dbReference type="EMBL" id="MJEQ01037192">
    <property type="protein sequence ID" value="OIS98242.1"/>
    <property type="molecule type" value="Genomic_DNA"/>
</dbReference>
<reference evidence="1" key="1">
    <citation type="submission" date="2016-11" db="EMBL/GenBank/DDBJ databases">
        <title>The genome of Nicotiana attenuata.</title>
        <authorList>
            <person name="Xu S."/>
            <person name="Brockmoeller T."/>
            <person name="Gaquerel E."/>
            <person name="Navarro A."/>
            <person name="Kuhl H."/>
            <person name="Gase K."/>
            <person name="Ling Z."/>
            <person name="Zhou W."/>
            <person name="Kreitzer C."/>
            <person name="Stanke M."/>
            <person name="Tang H."/>
            <person name="Lyons E."/>
            <person name="Pandey P."/>
            <person name="Pandey S.P."/>
            <person name="Timmermann B."/>
            <person name="Baldwin I.T."/>
        </authorList>
    </citation>
    <scope>NUCLEOTIDE SEQUENCE [LARGE SCALE GENOMIC DNA]</scope>
    <source>
        <strain evidence="1">UT</strain>
    </source>
</reference>
<gene>
    <name evidence="1" type="ORF">A4A49_09644</name>
</gene>
<dbReference type="AlphaFoldDB" id="A0A1J6IH61"/>
<dbReference type="SMR" id="A0A1J6IH61"/>
<sequence length="66" mass="7993">MENLEKLRKKMVYLAYYYQEDNYHNTNTISDYDYLSLVDSFLKECSNAAKEFDKTLWKMTLTQGFE</sequence>
<keyword evidence="2" id="KW-1185">Reference proteome</keyword>
<accession>A0A1J6IH61</accession>
<protein>
    <submittedName>
        <fullName evidence="1">Uncharacterized protein</fullName>
    </submittedName>
</protein>
<proteinExistence type="predicted"/>
<dbReference type="Proteomes" id="UP000187609">
    <property type="component" value="Unassembled WGS sequence"/>
</dbReference>
<comment type="caution">
    <text evidence="1">The sequence shown here is derived from an EMBL/GenBank/DDBJ whole genome shotgun (WGS) entry which is preliminary data.</text>
</comment>
<name>A0A1J6IH61_NICAT</name>
<organism evidence="1 2">
    <name type="scientific">Nicotiana attenuata</name>
    <name type="common">Coyote tobacco</name>
    <dbReference type="NCBI Taxonomy" id="49451"/>
    <lineage>
        <taxon>Eukaryota</taxon>
        <taxon>Viridiplantae</taxon>
        <taxon>Streptophyta</taxon>
        <taxon>Embryophyta</taxon>
        <taxon>Tracheophyta</taxon>
        <taxon>Spermatophyta</taxon>
        <taxon>Magnoliopsida</taxon>
        <taxon>eudicotyledons</taxon>
        <taxon>Gunneridae</taxon>
        <taxon>Pentapetalae</taxon>
        <taxon>asterids</taxon>
        <taxon>lamiids</taxon>
        <taxon>Solanales</taxon>
        <taxon>Solanaceae</taxon>
        <taxon>Nicotianoideae</taxon>
        <taxon>Nicotianeae</taxon>
        <taxon>Nicotiana</taxon>
    </lineage>
</organism>
<dbReference type="Gramene" id="OIS98242">
    <property type="protein sequence ID" value="OIS98242"/>
    <property type="gene ID" value="A4A49_09644"/>
</dbReference>
<evidence type="ECO:0000313" key="2">
    <source>
        <dbReference type="Proteomes" id="UP000187609"/>
    </source>
</evidence>
<evidence type="ECO:0000313" key="1">
    <source>
        <dbReference type="EMBL" id="OIS98242.1"/>
    </source>
</evidence>